<keyword evidence="2" id="KW-0175">Coiled coil</keyword>
<dbReference type="Proteomes" id="UP000694844">
    <property type="component" value="Chromosome 5"/>
</dbReference>
<evidence type="ECO:0000256" key="2">
    <source>
        <dbReference type="SAM" id="Coils"/>
    </source>
</evidence>
<keyword evidence="1" id="KW-0863">Zinc-finger</keyword>
<dbReference type="PANTHER" id="PTHR25462">
    <property type="entry name" value="BONUS, ISOFORM C-RELATED"/>
    <property type="match status" value="1"/>
</dbReference>
<sequence length="494" mass="56632">MASIEKELYRFGSPQDVVSICEKHDLRIDMTCDDCEEFICSKCVKTSHKDHRWGTISAATSLLRKDLRNVLKPIETKDIQHLDEKIQDASKQIKENKRKCEREISKLQKHYDAILKDLDLIRDNIEKSLTSSLEFKESKVRRLRSTLKERKKKALRMIKDMKENNSDMSDLDLLKTYRELIKLSSSDDSDIDQFRYSLTFNAVKERQGVIKTLIGEVLDLQEITLKETGSFQWGGNQIDNLVAINVDSCFLGNRKSQSLERVNKSGRRELSISLCVNSVCVTDKNKVYLTDKLHKCIAHLSPSDSISTIFRTDPLEPLGIYQTIDGDLLVTLIDNETERYFPNSHGRCLLRRMTTVGEIVHDYEYNEDGKKKLFTWPSRVAQNGITDICVINRIDKSEGELLILSFSGFLKSVYNGQGQRDAFDPSDVDCDPNSNIIVCDLYDSTIHLLNPDGKFMKFLLTKNQVTHPTAMSLRQSTLWIGDFQGVVKVFQYNA</sequence>
<dbReference type="AlphaFoldDB" id="A0A8B8E9A9"/>
<evidence type="ECO:0000259" key="3">
    <source>
        <dbReference type="PROSITE" id="PS50119"/>
    </source>
</evidence>
<dbReference type="Pfam" id="PF00643">
    <property type="entry name" value="zf-B_box"/>
    <property type="match status" value="1"/>
</dbReference>
<dbReference type="GeneID" id="111132713"/>
<dbReference type="Gene3D" id="3.30.160.60">
    <property type="entry name" value="Classic Zinc Finger"/>
    <property type="match status" value="1"/>
</dbReference>
<dbReference type="InterPro" id="IPR047153">
    <property type="entry name" value="TRIM45/56/19-like"/>
</dbReference>
<dbReference type="InterPro" id="IPR000315">
    <property type="entry name" value="Znf_B-box"/>
</dbReference>
<reference evidence="5" key="1">
    <citation type="submission" date="2025-08" db="UniProtKB">
        <authorList>
            <consortium name="RefSeq"/>
        </authorList>
    </citation>
    <scope>IDENTIFICATION</scope>
    <source>
        <tissue evidence="5">Whole sample</tissue>
    </source>
</reference>
<dbReference type="RefSeq" id="XP_022336244.1">
    <property type="nucleotide sequence ID" value="XM_022480536.1"/>
</dbReference>
<dbReference type="CDD" id="cd00021">
    <property type="entry name" value="Bbox_SF"/>
    <property type="match status" value="1"/>
</dbReference>
<dbReference type="SUPFAM" id="SSF101898">
    <property type="entry name" value="NHL repeat"/>
    <property type="match status" value="1"/>
</dbReference>
<keyword evidence="4" id="KW-1185">Reference proteome</keyword>
<name>A0A8B8E9A9_CRAVI</name>
<dbReference type="Gene3D" id="2.120.10.30">
    <property type="entry name" value="TolB, C-terminal domain"/>
    <property type="match status" value="1"/>
</dbReference>
<evidence type="ECO:0000256" key="1">
    <source>
        <dbReference type="PROSITE-ProRule" id="PRU00024"/>
    </source>
</evidence>
<dbReference type="PANTHER" id="PTHR25462:SF296">
    <property type="entry name" value="MEIOTIC P26, ISOFORM F"/>
    <property type="match status" value="1"/>
</dbReference>
<dbReference type="SUPFAM" id="SSF57845">
    <property type="entry name" value="B-box zinc-binding domain"/>
    <property type="match status" value="1"/>
</dbReference>
<dbReference type="InterPro" id="IPR011042">
    <property type="entry name" value="6-blade_b-propeller_TolB-like"/>
</dbReference>
<dbReference type="KEGG" id="cvn:111132713"/>
<protein>
    <submittedName>
        <fullName evidence="5">Uncharacterized protein LOC111132713</fullName>
    </submittedName>
</protein>
<organism evidence="4 5">
    <name type="scientific">Crassostrea virginica</name>
    <name type="common">Eastern oyster</name>
    <dbReference type="NCBI Taxonomy" id="6565"/>
    <lineage>
        <taxon>Eukaryota</taxon>
        <taxon>Metazoa</taxon>
        <taxon>Spiralia</taxon>
        <taxon>Lophotrochozoa</taxon>
        <taxon>Mollusca</taxon>
        <taxon>Bivalvia</taxon>
        <taxon>Autobranchia</taxon>
        <taxon>Pteriomorphia</taxon>
        <taxon>Ostreida</taxon>
        <taxon>Ostreoidea</taxon>
        <taxon>Ostreidae</taxon>
        <taxon>Crassostrea</taxon>
    </lineage>
</organism>
<dbReference type="PROSITE" id="PS50119">
    <property type="entry name" value="ZF_BBOX"/>
    <property type="match status" value="1"/>
</dbReference>
<accession>A0A8B8E9A9</accession>
<gene>
    <name evidence="5" type="primary">LOC111132713</name>
</gene>
<dbReference type="GO" id="GO:0008270">
    <property type="term" value="F:zinc ion binding"/>
    <property type="evidence" value="ECO:0007669"/>
    <property type="project" value="UniProtKB-KW"/>
</dbReference>
<proteinExistence type="predicted"/>
<feature type="coiled-coil region" evidence="2">
    <location>
        <begin position="79"/>
        <end position="164"/>
    </location>
</feature>
<feature type="domain" description="B box-type" evidence="3">
    <location>
        <begin position="16"/>
        <end position="56"/>
    </location>
</feature>
<dbReference type="OrthoDB" id="6078268at2759"/>
<evidence type="ECO:0000313" key="4">
    <source>
        <dbReference type="Proteomes" id="UP000694844"/>
    </source>
</evidence>
<keyword evidence="1" id="KW-0862">Zinc</keyword>
<evidence type="ECO:0000313" key="5">
    <source>
        <dbReference type="RefSeq" id="XP_022336244.1"/>
    </source>
</evidence>
<keyword evidence="1" id="KW-0479">Metal-binding</keyword>